<protein>
    <submittedName>
        <fullName evidence="1">Uncharacterized protein</fullName>
    </submittedName>
</protein>
<accession>E4YTP5</accession>
<dbReference type="AlphaFoldDB" id="E4YTP5"/>
<dbReference type="Proteomes" id="UP000011014">
    <property type="component" value="Unassembled WGS sequence"/>
</dbReference>
<reference evidence="1" key="1">
    <citation type="journal article" date="2010" name="Science">
        <title>Plasticity of animal genome architecture unmasked by rapid evolution of a pelagic tunicate.</title>
        <authorList>
            <person name="Denoeud F."/>
            <person name="Henriet S."/>
            <person name="Mungpakdee S."/>
            <person name="Aury J.M."/>
            <person name="Da Silva C."/>
            <person name="Brinkmann H."/>
            <person name="Mikhaleva J."/>
            <person name="Olsen L.C."/>
            <person name="Jubin C."/>
            <person name="Canestro C."/>
            <person name="Bouquet J.M."/>
            <person name="Danks G."/>
            <person name="Poulain J."/>
            <person name="Campsteijn C."/>
            <person name="Adamski M."/>
            <person name="Cross I."/>
            <person name="Yadetie F."/>
            <person name="Muffato M."/>
            <person name="Louis A."/>
            <person name="Butcher S."/>
            <person name="Tsagkogeorga G."/>
            <person name="Konrad A."/>
            <person name="Singh S."/>
            <person name="Jensen M.F."/>
            <person name="Cong E.H."/>
            <person name="Eikeseth-Otteraa H."/>
            <person name="Noel B."/>
            <person name="Anthouard V."/>
            <person name="Porcel B.M."/>
            <person name="Kachouri-Lafond R."/>
            <person name="Nishino A."/>
            <person name="Ugolini M."/>
            <person name="Chourrout P."/>
            <person name="Nishida H."/>
            <person name="Aasland R."/>
            <person name="Huzurbazar S."/>
            <person name="Westhof E."/>
            <person name="Delsuc F."/>
            <person name="Lehrach H."/>
            <person name="Reinhardt R."/>
            <person name="Weissenbach J."/>
            <person name="Roy S.W."/>
            <person name="Artiguenave F."/>
            <person name="Postlethwait J.H."/>
            <person name="Manak J.R."/>
            <person name="Thompson E.M."/>
            <person name="Jaillon O."/>
            <person name="Du Pasquier L."/>
            <person name="Boudinot P."/>
            <person name="Liberles D.A."/>
            <person name="Volff J.N."/>
            <person name="Philippe H."/>
            <person name="Lenhard B."/>
            <person name="Roest Crollius H."/>
            <person name="Wincker P."/>
            <person name="Chourrout D."/>
        </authorList>
    </citation>
    <scope>NUCLEOTIDE SEQUENCE [LARGE SCALE GENOMIC DNA]</scope>
</reference>
<evidence type="ECO:0000313" key="1">
    <source>
        <dbReference type="EMBL" id="CBY38834.1"/>
    </source>
</evidence>
<gene>
    <name evidence="1" type="ORF">GSOID_T00019360001</name>
</gene>
<name>E4YTP5_OIKDI</name>
<organism evidence="1">
    <name type="scientific">Oikopleura dioica</name>
    <name type="common">Tunicate</name>
    <dbReference type="NCBI Taxonomy" id="34765"/>
    <lineage>
        <taxon>Eukaryota</taxon>
        <taxon>Metazoa</taxon>
        <taxon>Chordata</taxon>
        <taxon>Tunicata</taxon>
        <taxon>Appendicularia</taxon>
        <taxon>Copelata</taxon>
        <taxon>Oikopleuridae</taxon>
        <taxon>Oikopleura</taxon>
    </lineage>
</organism>
<proteinExistence type="predicted"/>
<dbReference type="EMBL" id="FN655336">
    <property type="protein sequence ID" value="CBY38834.1"/>
    <property type="molecule type" value="Genomic_DNA"/>
</dbReference>
<sequence>MNRKSVRKSIPTFVKVKPIPSPDFAFEKLQIAPRESLSKLSNEVSNCANCQKYKAEIKKLRSLKKVNESFFTPSVIVNDIGTMTPPMVKLPVIKMQSTKKNGSSRRSNFWPFSKNIKNKSRRRRTVSTPDLGIREAENFSNSSSVLDLLPPVGQQKSKISFGKSRIPVLKK</sequence>